<protein>
    <submittedName>
        <fullName evidence="3">TolC family protein</fullName>
    </submittedName>
</protein>
<evidence type="ECO:0000313" key="3">
    <source>
        <dbReference type="EMBL" id="MFK2929609.1"/>
    </source>
</evidence>
<dbReference type="EMBL" id="JADIKL010000001">
    <property type="protein sequence ID" value="MFK2929609.1"/>
    <property type="molecule type" value="Genomic_DNA"/>
</dbReference>
<dbReference type="RefSeq" id="WP_404535923.1">
    <property type="nucleotide sequence ID" value="NZ_JADIKL010000001.1"/>
</dbReference>
<organism evidence="3 4">
    <name type="scientific">Dyella agri</name>
    <dbReference type="NCBI Taxonomy" id="1926869"/>
    <lineage>
        <taxon>Bacteria</taxon>
        <taxon>Pseudomonadati</taxon>
        <taxon>Pseudomonadota</taxon>
        <taxon>Gammaproteobacteria</taxon>
        <taxon>Lysobacterales</taxon>
        <taxon>Rhodanobacteraceae</taxon>
        <taxon>Dyella</taxon>
    </lineage>
</organism>
<dbReference type="SUPFAM" id="SSF56954">
    <property type="entry name" value="Outer membrane efflux proteins (OEP)"/>
    <property type="match status" value="1"/>
</dbReference>
<evidence type="ECO:0000256" key="2">
    <source>
        <dbReference type="SAM" id="MobiDB-lite"/>
    </source>
</evidence>
<dbReference type="PANTHER" id="PTHR30203:SF24">
    <property type="entry name" value="BLR4935 PROTEIN"/>
    <property type="match status" value="1"/>
</dbReference>
<keyword evidence="4" id="KW-1185">Reference proteome</keyword>
<evidence type="ECO:0000256" key="1">
    <source>
        <dbReference type="ARBA" id="ARBA00007613"/>
    </source>
</evidence>
<proteinExistence type="inferred from homology"/>
<comment type="caution">
    <text evidence="3">The sequence shown here is derived from an EMBL/GenBank/DDBJ whole genome shotgun (WGS) entry which is preliminary data.</text>
</comment>
<dbReference type="Proteomes" id="UP001620397">
    <property type="component" value="Unassembled WGS sequence"/>
</dbReference>
<sequence>MSFFRAVPVGAVCLWWATWLPAAPLVEPVAAPAPLREAVQAVWQASPEVAAAKAGFDAAAAQARAAARPLYNPELQFEVENADVDRRVAGVGLTLDLSGKRRARATQGEAVAQASEAAYALARRDVATRWLKAWVAQAQAARQIALGRQRVELMRRFDALAAERLRVGDVSSPERDLAALALGEAQMQQAALVGQEASARAALTAIAGPASSFPRKQEPGALPSGPTPLAPGPRRDDGPVDLPPMPVGLPPPADSVAPVEVDVLPELAQARAEQQAAAAGVRVARRARVPDPTVSLTGGEVRSGSRHDRVIGLNVSLPLPLLNSGSAEVAAALAEEDAASARRRASEFAQHAGREAARVRYAALRETAGAFRQGRAGAFAERTALLEKLWRAGEIGTGDYLTQLKQSLDTALSGQELQAQAWQAWFDHLAAAGRLNDWLDGRGTGVSP</sequence>
<dbReference type="InterPro" id="IPR003423">
    <property type="entry name" value="OMP_efflux"/>
</dbReference>
<gene>
    <name evidence="3" type="ORF">ISP14_02280</name>
</gene>
<evidence type="ECO:0000313" key="4">
    <source>
        <dbReference type="Proteomes" id="UP001620397"/>
    </source>
</evidence>
<dbReference type="Gene3D" id="1.20.1600.10">
    <property type="entry name" value="Outer membrane efflux proteins (OEP)"/>
    <property type="match status" value="1"/>
</dbReference>
<dbReference type="Pfam" id="PF02321">
    <property type="entry name" value="OEP"/>
    <property type="match status" value="2"/>
</dbReference>
<feature type="region of interest" description="Disordered" evidence="2">
    <location>
        <begin position="210"/>
        <end position="253"/>
    </location>
</feature>
<dbReference type="PANTHER" id="PTHR30203">
    <property type="entry name" value="OUTER MEMBRANE CATION EFFLUX PROTEIN"/>
    <property type="match status" value="1"/>
</dbReference>
<comment type="similarity">
    <text evidence="1">Belongs to the outer membrane factor (OMF) (TC 1.B.17) family.</text>
</comment>
<feature type="compositionally biased region" description="Pro residues" evidence="2">
    <location>
        <begin position="241"/>
        <end position="253"/>
    </location>
</feature>
<dbReference type="InterPro" id="IPR010131">
    <property type="entry name" value="MdtP/NodT-like"/>
</dbReference>
<reference evidence="3 4" key="1">
    <citation type="submission" date="2020-10" db="EMBL/GenBank/DDBJ databases">
        <title>Phylogeny of dyella-like bacteria.</title>
        <authorList>
            <person name="Fu J."/>
        </authorList>
    </citation>
    <scope>NUCLEOTIDE SEQUENCE [LARGE SCALE GENOMIC DNA]</scope>
    <source>
        <strain evidence="3 4">DKC-1</strain>
    </source>
</reference>
<accession>A0ABW8KFW5</accession>
<name>A0ABW8KFW5_9GAMM</name>